<protein>
    <submittedName>
        <fullName evidence="3">PEP-CTERM sorting domain-containing protein</fullName>
    </submittedName>
</protein>
<accession>A0A4Y9S473</accession>
<dbReference type="AlphaFoldDB" id="A0A4Y9S473"/>
<feature type="signal peptide" evidence="1">
    <location>
        <begin position="1"/>
        <end position="36"/>
    </location>
</feature>
<organism evidence="3 4">
    <name type="scientific">Duganella callida</name>
    <dbReference type="NCBI Taxonomy" id="2561932"/>
    <lineage>
        <taxon>Bacteria</taxon>
        <taxon>Pseudomonadati</taxon>
        <taxon>Pseudomonadota</taxon>
        <taxon>Betaproteobacteria</taxon>
        <taxon>Burkholderiales</taxon>
        <taxon>Oxalobacteraceae</taxon>
        <taxon>Telluria group</taxon>
        <taxon>Duganella</taxon>
    </lineage>
</organism>
<proteinExistence type="predicted"/>
<name>A0A4Y9S473_9BURK</name>
<evidence type="ECO:0000259" key="2">
    <source>
        <dbReference type="Pfam" id="PF07589"/>
    </source>
</evidence>
<gene>
    <name evidence="3" type="ORF">E4L98_27730</name>
</gene>
<sequence>MRCCFDIISGAIMNIAKLPRLLILAAGAAWLSSAGATNLVQIDGAHTTFFYDADFWGLGAASVLGDTISLQMRPDMNVSASVRAGSTTATQTQQATDSDSVGIVAVAKTGYSLTTKVGTGLNGSYFTAAKGGDVQVSLGGTIFTGYMENGAFRSQDVVTGSATYFSNASNGSAAQAGSFDVLMYSANPLTYANAIGVDNYLSTYAYQSGSGSSSLSLNAVRYEFSAVAVPEPETYAMLLGGIAVLAGVARRRGGTA</sequence>
<dbReference type="Pfam" id="PF07589">
    <property type="entry name" value="PEP-CTERM"/>
    <property type="match status" value="1"/>
</dbReference>
<feature type="chain" id="PRO_5021220127" evidence="1">
    <location>
        <begin position="37"/>
        <end position="256"/>
    </location>
</feature>
<feature type="domain" description="Ice-binding protein C-terminal" evidence="2">
    <location>
        <begin position="228"/>
        <end position="252"/>
    </location>
</feature>
<comment type="caution">
    <text evidence="3">The sequence shown here is derived from an EMBL/GenBank/DDBJ whole genome shotgun (WGS) entry which is preliminary data.</text>
</comment>
<evidence type="ECO:0000313" key="3">
    <source>
        <dbReference type="EMBL" id="TFW14806.1"/>
    </source>
</evidence>
<keyword evidence="1" id="KW-0732">Signal</keyword>
<dbReference type="NCBIfam" id="TIGR02595">
    <property type="entry name" value="PEP_CTERM"/>
    <property type="match status" value="1"/>
</dbReference>
<keyword evidence="4" id="KW-1185">Reference proteome</keyword>
<evidence type="ECO:0000256" key="1">
    <source>
        <dbReference type="SAM" id="SignalP"/>
    </source>
</evidence>
<reference evidence="3 4" key="1">
    <citation type="submission" date="2019-03" db="EMBL/GenBank/DDBJ databases">
        <title>Draft Genome Sequence of Duganella callidus sp. nov., a Novel Duganella Species Isolated from Cultivated Soil.</title>
        <authorList>
            <person name="Raths R."/>
            <person name="Peta V."/>
            <person name="Bucking H."/>
        </authorList>
    </citation>
    <scope>NUCLEOTIDE SEQUENCE [LARGE SCALE GENOMIC DNA]</scope>
    <source>
        <strain evidence="3 4">DN04</strain>
    </source>
</reference>
<dbReference type="EMBL" id="SPVG01000264">
    <property type="protein sequence ID" value="TFW14806.1"/>
    <property type="molecule type" value="Genomic_DNA"/>
</dbReference>
<dbReference type="OrthoDB" id="8775525at2"/>
<evidence type="ECO:0000313" key="4">
    <source>
        <dbReference type="Proteomes" id="UP000297729"/>
    </source>
</evidence>
<dbReference type="InterPro" id="IPR013424">
    <property type="entry name" value="Ice-binding_C"/>
</dbReference>
<dbReference type="Proteomes" id="UP000297729">
    <property type="component" value="Unassembled WGS sequence"/>
</dbReference>